<dbReference type="Pfam" id="PF07963">
    <property type="entry name" value="N_methyl"/>
    <property type="match status" value="1"/>
</dbReference>
<organism evidence="2 3">
    <name type="scientific">Candidatus Magnetominusculus xianensis</name>
    <dbReference type="NCBI Taxonomy" id="1748249"/>
    <lineage>
        <taxon>Bacteria</taxon>
        <taxon>Pseudomonadati</taxon>
        <taxon>Nitrospirota</taxon>
        <taxon>Nitrospiria</taxon>
        <taxon>Nitrospirales</taxon>
        <taxon>Nitrospiraceae</taxon>
        <taxon>Candidatus Magnetominusculus</taxon>
    </lineage>
</organism>
<protein>
    <submittedName>
        <fullName evidence="2">Type II secretory pathway, component PulJ</fullName>
    </submittedName>
</protein>
<dbReference type="RefSeq" id="WP_085051717.1">
    <property type="nucleotide sequence ID" value="NZ_LNQR01000034.1"/>
</dbReference>
<evidence type="ECO:0000313" key="3">
    <source>
        <dbReference type="Proteomes" id="UP000060487"/>
    </source>
</evidence>
<dbReference type="EMBL" id="LNQR01000034">
    <property type="protein sequence ID" value="KWT90990.1"/>
    <property type="molecule type" value="Genomic_DNA"/>
</dbReference>
<keyword evidence="3" id="KW-1185">Reference proteome</keyword>
<dbReference type="Proteomes" id="UP000060487">
    <property type="component" value="Unassembled WGS sequence"/>
</dbReference>
<evidence type="ECO:0000256" key="1">
    <source>
        <dbReference type="SAM" id="Phobius"/>
    </source>
</evidence>
<comment type="caution">
    <text evidence="2">The sequence shown here is derived from an EMBL/GenBank/DDBJ whole genome shotgun (WGS) entry which is preliminary data.</text>
</comment>
<dbReference type="NCBIfam" id="TIGR02532">
    <property type="entry name" value="IV_pilin_GFxxxE"/>
    <property type="match status" value="1"/>
</dbReference>
<keyword evidence="1" id="KW-0472">Membrane</keyword>
<reference evidence="2 3" key="1">
    <citation type="submission" date="2015-11" db="EMBL/GenBank/DDBJ databases">
        <authorList>
            <person name="Lin W."/>
        </authorList>
    </citation>
    <scope>NUCLEOTIDE SEQUENCE [LARGE SCALE GENOMIC DNA]</scope>
    <source>
        <strain evidence="2 3">HCH-1</strain>
    </source>
</reference>
<dbReference type="InterPro" id="IPR012902">
    <property type="entry name" value="N_methyl_site"/>
</dbReference>
<proteinExistence type="predicted"/>
<sequence>MTSRRGFTLIEVVVATAIFTSMVLLSTAALNQGFKQYKTVMEEGVNLWRVARSFWIHKSAAGMLFYYIDEGKRREWYPYYVCNSDVISYVSASPMADNVPVVAWIVREKHEDNYNVVYYELPVYVKKQEELEKDYQSGNYKKGNSFVIIENVNDVRFESYVEEPLTKLWDWSREYYGKVGGKLPKYIRIAYKKDGRLNALLLSVATNATIYQNPNMI</sequence>
<evidence type="ECO:0000313" key="2">
    <source>
        <dbReference type="EMBL" id="KWT90990.1"/>
    </source>
</evidence>
<keyword evidence="1" id="KW-1133">Transmembrane helix</keyword>
<keyword evidence="1" id="KW-0812">Transmembrane</keyword>
<name>A0ABR5SIE1_9BACT</name>
<feature type="transmembrane region" description="Helical" evidence="1">
    <location>
        <begin position="7"/>
        <end position="30"/>
    </location>
</feature>
<gene>
    <name evidence="2" type="ORF">ASN18_1074</name>
</gene>
<accession>A0ABR5SIE1</accession>
<dbReference type="PROSITE" id="PS00409">
    <property type="entry name" value="PROKAR_NTER_METHYL"/>
    <property type="match status" value="1"/>
</dbReference>